<feature type="region of interest" description="Disordered" evidence="5">
    <location>
        <begin position="361"/>
        <end position="393"/>
    </location>
</feature>
<dbReference type="GO" id="GO:0006457">
    <property type="term" value="P:protein folding"/>
    <property type="evidence" value="ECO:0007669"/>
    <property type="project" value="TreeGrafter"/>
</dbReference>
<feature type="compositionally biased region" description="Basic residues" evidence="5">
    <location>
        <begin position="605"/>
        <end position="616"/>
    </location>
</feature>
<evidence type="ECO:0000256" key="3">
    <source>
        <dbReference type="ARBA" id="ARBA00023110"/>
    </source>
</evidence>
<reference evidence="7 8" key="1">
    <citation type="journal article" date="2019" name="PLoS Biol.">
        <title>Sex chromosomes control vertical transmission of feminizing Wolbachia symbionts in an isopod.</title>
        <authorList>
            <person name="Becking T."/>
            <person name="Chebbi M.A."/>
            <person name="Giraud I."/>
            <person name="Moumen B."/>
            <person name="Laverre T."/>
            <person name="Caubet Y."/>
            <person name="Peccoud J."/>
            <person name="Gilbert C."/>
            <person name="Cordaux R."/>
        </authorList>
    </citation>
    <scope>NUCLEOTIDE SEQUENCE [LARGE SCALE GENOMIC DNA]</scope>
    <source>
        <strain evidence="7">ANa2</strain>
        <tissue evidence="7">Whole body excluding digestive tract and cuticle</tissue>
    </source>
</reference>
<dbReference type="AlphaFoldDB" id="A0A5N5T543"/>
<gene>
    <name evidence="7" type="ORF">Anas_10670</name>
</gene>
<feature type="compositionally biased region" description="Basic and acidic residues" evidence="5">
    <location>
        <begin position="427"/>
        <end position="444"/>
    </location>
</feature>
<sequence>MSASRIRCFFDVEVDGVPLGRIIFELFNDVCPKTAENFRALCTGELGLGETTTKPLHYRNVKFHRVIKDFMIQSGDFSSGNGTGGESIYGGQFEDENFDVKHDTPFLLSMANRGKDTNGSQFFITTQTASHLDGKHVVFGRVLSGQEVVVSIENLPVDNRSRPLQQAIISNCGELIMQTAGQVKAKDKKKKKKKIEETVETLDEKKKKKKKKEKKHKQKKDKDSSDSEEQTEDPVVDSDTKAVDDSSINYKPHPLATISVINPEEIPEVPKNRFLDRGCQNRRPEGKGEEEEQSGRLKSKANVRFYTRSGRKVKGRGLLRYRTPSRSRSRSRSATPPHWRQAQRRTVTYERYQRHTEEMELREKEIEDRRKRREERHRMLGMGKDDQDEGEWNIQGKKLGSVIRGKMMSDLGPEDKTLKDWRIARHETLHEDKENVKDVMDLRQKLKGKSSSQSFAKGGSESRRGGQDDAPLDLDDLDYEAPSDLEDDENTDGQKENGTKDRHSEERSMRNGKENREKKSSERDRERERRDGHRRVDDSRFRSRNLGDRDRDRRYRDRERERRERDRRDKRSRSRDRRSRSRDRRRDSRSRERRRGETSRDRNRSTRRHRDRSRRRSSTESGDSKNSNSFYYYVH</sequence>
<dbReference type="InterPro" id="IPR002130">
    <property type="entry name" value="Cyclophilin-type_PPIase_dom"/>
</dbReference>
<feature type="compositionally biased region" description="Basic residues" evidence="5">
    <location>
        <begin position="570"/>
        <end position="583"/>
    </location>
</feature>
<dbReference type="PANTHER" id="PTHR11071">
    <property type="entry name" value="PEPTIDYL-PROLYL CIS-TRANS ISOMERASE"/>
    <property type="match status" value="1"/>
</dbReference>
<dbReference type="GO" id="GO:0003755">
    <property type="term" value="F:peptidyl-prolyl cis-trans isomerase activity"/>
    <property type="evidence" value="ECO:0007669"/>
    <property type="project" value="UniProtKB-KW"/>
</dbReference>
<evidence type="ECO:0000313" key="7">
    <source>
        <dbReference type="EMBL" id="KAB7501317.1"/>
    </source>
</evidence>
<evidence type="ECO:0000256" key="2">
    <source>
        <dbReference type="ARBA" id="ARBA00013194"/>
    </source>
</evidence>
<dbReference type="PRINTS" id="PR00153">
    <property type="entry name" value="CSAPPISMRASE"/>
</dbReference>
<keyword evidence="3" id="KW-0697">Rotamase</keyword>
<evidence type="ECO:0000256" key="5">
    <source>
        <dbReference type="SAM" id="MobiDB-lite"/>
    </source>
</evidence>
<feature type="compositionally biased region" description="Basic and acidic residues" evidence="5">
    <location>
        <begin position="492"/>
        <end position="569"/>
    </location>
</feature>
<dbReference type="PANTHER" id="PTHR11071:SF565">
    <property type="entry name" value="MOCA-CYP, ISOFORM A"/>
    <property type="match status" value="1"/>
</dbReference>
<dbReference type="EMBL" id="SEYY01010985">
    <property type="protein sequence ID" value="KAB7501317.1"/>
    <property type="molecule type" value="Genomic_DNA"/>
</dbReference>
<feature type="compositionally biased region" description="Basic and acidic residues" evidence="5">
    <location>
        <begin position="584"/>
        <end position="604"/>
    </location>
</feature>
<feature type="region of interest" description="Disordered" evidence="5">
    <location>
        <begin position="202"/>
        <end position="347"/>
    </location>
</feature>
<dbReference type="FunFam" id="2.40.100.10:FF:000005">
    <property type="entry name" value="Peptidyl-prolyl cis-trans isomerase G"/>
    <property type="match status" value="1"/>
</dbReference>
<comment type="caution">
    <text evidence="7">The sequence shown here is derived from an EMBL/GenBank/DDBJ whole genome shotgun (WGS) entry which is preliminary data.</text>
</comment>
<organism evidence="7 8">
    <name type="scientific">Armadillidium nasatum</name>
    <dbReference type="NCBI Taxonomy" id="96803"/>
    <lineage>
        <taxon>Eukaryota</taxon>
        <taxon>Metazoa</taxon>
        <taxon>Ecdysozoa</taxon>
        <taxon>Arthropoda</taxon>
        <taxon>Crustacea</taxon>
        <taxon>Multicrustacea</taxon>
        <taxon>Malacostraca</taxon>
        <taxon>Eumalacostraca</taxon>
        <taxon>Peracarida</taxon>
        <taxon>Isopoda</taxon>
        <taxon>Oniscidea</taxon>
        <taxon>Crinocheta</taxon>
        <taxon>Armadillidiidae</taxon>
        <taxon>Armadillidium</taxon>
    </lineage>
</organism>
<feature type="compositionally biased region" description="Basic residues" evidence="5">
    <location>
        <begin position="206"/>
        <end position="219"/>
    </location>
</feature>
<dbReference type="OrthoDB" id="193499at2759"/>
<dbReference type="GO" id="GO:0016018">
    <property type="term" value="F:cyclosporin A binding"/>
    <property type="evidence" value="ECO:0007669"/>
    <property type="project" value="TreeGrafter"/>
</dbReference>
<dbReference type="GO" id="GO:0005739">
    <property type="term" value="C:mitochondrion"/>
    <property type="evidence" value="ECO:0007669"/>
    <property type="project" value="TreeGrafter"/>
</dbReference>
<dbReference type="Gene3D" id="2.40.100.10">
    <property type="entry name" value="Cyclophilin-like"/>
    <property type="match status" value="1"/>
</dbReference>
<feature type="compositionally biased region" description="Basic residues" evidence="5">
    <location>
        <begin position="309"/>
        <end position="331"/>
    </location>
</feature>
<dbReference type="Pfam" id="PF00160">
    <property type="entry name" value="Pro_isomerase"/>
    <property type="match status" value="1"/>
</dbReference>
<accession>A0A5N5T543</accession>
<feature type="domain" description="PPIase cyclophilin-type" evidence="6">
    <location>
        <begin position="9"/>
        <end position="174"/>
    </location>
</feature>
<dbReference type="EC" id="5.2.1.8" evidence="2"/>
<feature type="compositionally biased region" description="Acidic residues" evidence="5">
    <location>
        <begin position="470"/>
        <end position="491"/>
    </location>
</feature>
<comment type="catalytic activity">
    <reaction evidence="1">
        <text>[protein]-peptidylproline (omega=180) = [protein]-peptidylproline (omega=0)</text>
        <dbReference type="Rhea" id="RHEA:16237"/>
        <dbReference type="Rhea" id="RHEA-COMP:10747"/>
        <dbReference type="Rhea" id="RHEA-COMP:10748"/>
        <dbReference type="ChEBI" id="CHEBI:83833"/>
        <dbReference type="ChEBI" id="CHEBI:83834"/>
        <dbReference type="EC" id="5.2.1.8"/>
    </reaction>
</comment>
<dbReference type="Proteomes" id="UP000326759">
    <property type="component" value="Unassembled WGS sequence"/>
</dbReference>
<keyword evidence="4" id="KW-0413">Isomerase</keyword>
<proteinExistence type="predicted"/>
<keyword evidence="8" id="KW-1185">Reference proteome</keyword>
<feature type="compositionally biased region" description="Polar residues" evidence="5">
    <location>
        <begin position="625"/>
        <end position="635"/>
    </location>
</feature>
<evidence type="ECO:0000313" key="8">
    <source>
        <dbReference type="Proteomes" id="UP000326759"/>
    </source>
</evidence>
<feature type="compositionally biased region" description="Acidic residues" evidence="5">
    <location>
        <begin position="226"/>
        <end position="236"/>
    </location>
</feature>
<protein>
    <recommendedName>
        <fullName evidence="2">peptidylprolyl isomerase</fullName>
        <ecNumber evidence="2">5.2.1.8</ecNumber>
    </recommendedName>
</protein>
<name>A0A5N5T543_9CRUS</name>
<evidence type="ECO:0000256" key="1">
    <source>
        <dbReference type="ARBA" id="ARBA00000971"/>
    </source>
</evidence>
<dbReference type="PROSITE" id="PS50072">
    <property type="entry name" value="CSA_PPIASE_2"/>
    <property type="match status" value="1"/>
</dbReference>
<dbReference type="InterPro" id="IPR029000">
    <property type="entry name" value="Cyclophilin-like_dom_sf"/>
</dbReference>
<dbReference type="SUPFAM" id="SSF50891">
    <property type="entry name" value="Cyclophilin-like"/>
    <property type="match status" value="1"/>
</dbReference>
<evidence type="ECO:0000256" key="4">
    <source>
        <dbReference type="ARBA" id="ARBA00023235"/>
    </source>
</evidence>
<feature type="region of interest" description="Disordered" evidence="5">
    <location>
        <begin position="427"/>
        <end position="635"/>
    </location>
</feature>
<evidence type="ECO:0000259" key="6">
    <source>
        <dbReference type="PROSITE" id="PS50072"/>
    </source>
</evidence>